<protein>
    <submittedName>
        <fullName evidence="2">Uncharacterized protein</fullName>
    </submittedName>
</protein>
<feature type="region of interest" description="Disordered" evidence="1">
    <location>
        <begin position="324"/>
        <end position="361"/>
    </location>
</feature>
<evidence type="ECO:0000256" key="1">
    <source>
        <dbReference type="SAM" id="MobiDB-lite"/>
    </source>
</evidence>
<reference evidence="3" key="1">
    <citation type="submission" date="2016-03" db="EMBL/GenBank/DDBJ databases">
        <authorList>
            <person name="Guldener U."/>
        </authorList>
    </citation>
    <scope>NUCLEOTIDE SEQUENCE [LARGE SCALE GENOMIC DNA]</scope>
</reference>
<dbReference type="Proteomes" id="UP000177625">
    <property type="component" value="Unassembled WGS sequence"/>
</dbReference>
<feature type="compositionally biased region" description="Pro residues" evidence="1">
    <location>
        <begin position="274"/>
        <end position="283"/>
    </location>
</feature>
<feature type="compositionally biased region" description="Polar residues" evidence="1">
    <location>
        <begin position="227"/>
        <end position="236"/>
    </location>
</feature>
<organism evidence="2 3">
    <name type="scientific">Rhynchosporium secalis</name>
    <name type="common">Barley scald fungus</name>
    <dbReference type="NCBI Taxonomy" id="38038"/>
    <lineage>
        <taxon>Eukaryota</taxon>
        <taxon>Fungi</taxon>
        <taxon>Dikarya</taxon>
        <taxon>Ascomycota</taxon>
        <taxon>Pezizomycotina</taxon>
        <taxon>Leotiomycetes</taxon>
        <taxon>Helotiales</taxon>
        <taxon>Ploettnerulaceae</taxon>
        <taxon>Rhynchosporium</taxon>
    </lineage>
</organism>
<evidence type="ECO:0000313" key="3">
    <source>
        <dbReference type="Proteomes" id="UP000177625"/>
    </source>
</evidence>
<name>A0A1E1LZ53_RHYSE</name>
<gene>
    <name evidence="2" type="ORF">RSE6_01996</name>
</gene>
<dbReference type="AlphaFoldDB" id="A0A1E1LZ53"/>
<proteinExistence type="predicted"/>
<feature type="compositionally biased region" description="Basic and acidic residues" evidence="1">
    <location>
        <begin position="108"/>
        <end position="119"/>
    </location>
</feature>
<sequence>MCHILTSYQCNHTYLDTRPLCTPHKIRLVTHLNLQRKRNLNRTPGLFSCFYISSSRHVPTPVCKLPPGKQEILDYCPECKEDIRKESRRLLVERRKALQKRGVIPGDVRSEDSGSRLKLPDPPVSQNTARRAVPEQRGEGLKPTPSTQHARQDASRAAESYGWNRSPATQTDKPLPQKPLPLTPVSFPPNLPYAERMALVQAAHRQQDSPSQGTRDSAPLPPALVSSYVSPSNAVSQAPGPAPPLTTQQPLHQEPGIDWDRWDQAKQGNHGRMPPMPELPTPIRPLNIKTPTPTKGRGMTRVERKPVPPRKEIALAGLPLSAGARLPKGAKKPVSFPLQNREGEDVSPLTSPVRERSGERAEDVMNVLDSCLKQALGEWQPEQTLAAPAPVFRQTKW</sequence>
<feature type="compositionally biased region" description="Pro residues" evidence="1">
    <location>
        <begin position="176"/>
        <end position="189"/>
    </location>
</feature>
<feature type="region of interest" description="Disordered" evidence="1">
    <location>
        <begin position="201"/>
        <end position="255"/>
    </location>
</feature>
<keyword evidence="3" id="KW-1185">Reference proteome</keyword>
<evidence type="ECO:0000313" key="2">
    <source>
        <dbReference type="EMBL" id="CZT42144.1"/>
    </source>
</evidence>
<dbReference type="EMBL" id="FJVC01000078">
    <property type="protein sequence ID" value="CZT42144.1"/>
    <property type="molecule type" value="Genomic_DNA"/>
</dbReference>
<feature type="region of interest" description="Disordered" evidence="1">
    <location>
        <begin position="272"/>
        <end position="304"/>
    </location>
</feature>
<feature type="region of interest" description="Disordered" evidence="1">
    <location>
        <begin position="103"/>
        <end position="189"/>
    </location>
</feature>
<accession>A0A1E1LZ53</accession>